<reference evidence="3 4" key="1">
    <citation type="submission" date="2017-01" db="EMBL/GenBank/DDBJ databases">
        <authorList>
            <person name="Mah S.A."/>
            <person name="Swanson W.J."/>
            <person name="Moy G.W."/>
            <person name="Vacquier V.D."/>
        </authorList>
    </citation>
    <scope>NUCLEOTIDE SEQUENCE [LARGE SCALE GENOMIC DNA]</scope>
    <source>
        <strain evidence="3 4">ASpG1</strain>
    </source>
</reference>
<dbReference type="Pfam" id="PF00106">
    <property type="entry name" value="adh_short"/>
    <property type="match status" value="1"/>
</dbReference>
<gene>
    <name evidence="3" type="ORF">SAMN05920897_1424</name>
</gene>
<dbReference type="PROSITE" id="PS00061">
    <property type="entry name" value="ADH_SHORT"/>
    <property type="match status" value="1"/>
</dbReference>
<dbReference type="InterPro" id="IPR050259">
    <property type="entry name" value="SDR"/>
</dbReference>
<evidence type="ECO:0000256" key="1">
    <source>
        <dbReference type="ARBA" id="ARBA00006484"/>
    </source>
</evidence>
<dbReference type="AlphaFoldDB" id="A0A1N6Y7Q2"/>
<dbReference type="GO" id="GO:0032787">
    <property type="term" value="P:monocarboxylic acid metabolic process"/>
    <property type="evidence" value="ECO:0007669"/>
    <property type="project" value="UniProtKB-ARBA"/>
</dbReference>
<protein>
    <submittedName>
        <fullName evidence="3">3-oxoacyl-[acyl-carrier protein] reductase</fullName>
    </submittedName>
</protein>
<dbReference type="PRINTS" id="PR00081">
    <property type="entry name" value="GDHRDH"/>
</dbReference>
<comment type="similarity">
    <text evidence="1 2">Belongs to the short-chain dehydrogenases/reductases (SDR) family.</text>
</comment>
<name>A0A1N6Y7Q2_9SPIO</name>
<dbReference type="PRINTS" id="PR00080">
    <property type="entry name" value="SDRFAMILY"/>
</dbReference>
<keyword evidence="4" id="KW-1185">Reference proteome</keyword>
<dbReference type="InterPro" id="IPR002347">
    <property type="entry name" value="SDR_fam"/>
</dbReference>
<evidence type="ECO:0000313" key="3">
    <source>
        <dbReference type="EMBL" id="SIR10652.1"/>
    </source>
</evidence>
<dbReference type="SUPFAM" id="SSF51735">
    <property type="entry name" value="NAD(P)-binding Rossmann-fold domains"/>
    <property type="match status" value="1"/>
</dbReference>
<sequence>MYFFTYWRPYDKTMLWGLKDDEPEKIQKEILGLGVRCEKLEIDLMDEESIKRIFETVGNKLGSASILINNATYSTTTDIGNVPSQELDKHYFVNLRAPILLTSFFVKQFEEKQQGRVINITSGQSLSAMSGEIAYAVTKGAIETFTRTMQHELAYKNITINAVNPGLTDSGWLNSGCLDEKQINIFRNRFPKGRLGLPSDAAKLVGFLVQENAD</sequence>
<dbReference type="EMBL" id="FTMS01000042">
    <property type="protein sequence ID" value="SIR10652.1"/>
    <property type="molecule type" value="Genomic_DNA"/>
</dbReference>
<dbReference type="RefSeq" id="WP_200796848.1">
    <property type="nucleotide sequence ID" value="NZ_FTMS01000042.1"/>
</dbReference>
<dbReference type="CDD" id="cd05233">
    <property type="entry name" value="SDR_c"/>
    <property type="match status" value="1"/>
</dbReference>
<dbReference type="PANTHER" id="PTHR42879">
    <property type="entry name" value="3-OXOACYL-(ACYL-CARRIER-PROTEIN) REDUCTASE"/>
    <property type="match status" value="1"/>
</dbReference>
<dbReference type="Proteomes" id="UP000186400">
    <property type="component" value="Unassembled WGS sequence"/>
</dbReference>
<organism evidence="3 4">
    <name type="scientific">Alkalispirochaeta americana</name>
    <dbReference type="NCBI Taxonomy" id="159291"/>
    <lineage>
        <taxon>Bacteria</taxon>
        <taxon>Pseudomonadati</taxon>
        <taxon>Spirochaetota</taxon>
        <taxon>Spirochaetia</taxon>
        <taxon>Spirochaetales</taxon>
        <taxon>Spirochaetaceae</taxon>
        <taxon>Alkalispirochaeta</taxon>
    </lineage>
</organism>
<dbReference type="Gene3D" id="3.40.50.720">
    <property type="entry name" value="NAD(P)-binding Rossmann-like Domain"/>
    <property type="match status" value="1"/>
</dbReference>
<dbReference type="InterPro" id="IPR036291">
    <property type="entry name" value="NAD(P)-bd_dom_sf"/>
</dbReference>
<evidence type="ECO:0000313" key="4">
    <source>
        <dbReference type="Proteomes" id="UP000186400"/>
    </source>
</evidence>
<evidence type="ECO:0000256" key="2">
    <source>
        <dbReference type="RuleBase" id="RU000363"/>
    </source>
</evidence>
<proteinExistence type="inferred from homology"/>
<dbReference type="PANTHER" id="PTHR42879:SF2">
    <property type="entry name" value="3-OXOACYL-[ACYL-CARRIER-PROTEIN] REDUCTASE FABG"/>
    <property type="match status" value="1"/>
</dbReference>
<dbReference type="STRING" id="159291.SAMN05920897_1424"/>
<accession>A0A1N6Y7Q2</accession>
<dbReference type="InterPro" id="IPR020904">
    <property type="entry name" value="Sc_DH/Rdtase_CS"/>
</dbReference>